<keyword evidence="4 9" id="KW-0808">Transferase</keyword>
<keyword evidence="5" id="KW-0949">S-adenosyl-L-methionine</keyword>
<evidence type="ECO:0000256" key="2">
    <source>
        <dbReference type="ARBA" id="ARBA00022490"/>
    </source>
</evidence>
<dbReference type="AlphaFoldDB" id="A0A059XP54"/>
<gene>
    <name evidence="9" type="ORF">Y981_04695</name>
</gene>
<keyword evidence="3 9" id="KW-0489">Methyltransferase</keyword>
<dbReference type="InterPro" id="IPR019614">
    <property type="entry name" value="SAM-dep_methyl-trfase"/>
</dbReference>
<evidence type="ECO:0000313" key="9">
    <source>
        <dbReference type="EMBL" id="AIA30319.1"/>
    </source>
</evidence>
<evidence type="ECO:0000313" key="10">
    <source>
        <dbReference type="Proteomes" id="UP000027059"/>
    </source>
</evidence>
<accession>A0A059XP54</accession>
<dbReference type="Proteomes" id="UP000027059">
    <property type="component" value="Chromosome"/>
</dbReference>
<dbReference type="CDD" id="cd11572">
    <property type="entry name" value="RlmI_M_like"/>
    <property type="match status" value="1"/>
</dbReference>
<dbReference type="CDD" id="cd21153">
    <property type="entry name" value="PUA_RlmI"/>
    <property type="match status" value="1"/>
</dbReference>
<evidence type="ECO:0000256" key="6">
    <source>
        <dbReference type="ARBA" id="ARBA00038091"/>
    </source>
</evidence>
<dbReference type="SUPFAM" id="SSF88697">
    <property type="entry name" value="PUA domain-like"/>
    <property type="match status" value="1"/>
</dbReference>
<dbReference type="PANTHER" id="PTHR42873:SF1">
    <property type="entry name" value="S-ADENOSYLMETHIONINE-DEPENDENT METHYLTRANSFERASE DOMAIN-CONTAINING PROTEIN"/>
    <property type="match status" value="1"/>
</dbReference>
<evidence type="ECO:0000256" key="4">
    <source>
        <dbReference type="ARBA" id="ARBA00022679"/>
    </source>
</evidence>
<dbReference type="PANTHER" id="PTHR42873">
    <property type="entry name" value="RIBOSOMAL RNA LARGE SUBUNIT METHYLTRANSFERASE"/>
    <property type="match status" value="1"/>
</dbReference>
<sequence length="457" mass="51201">MDVVFSCQLVSAVRQYIITQPTTLSLKSKQKIILWENVKDCPVLSGSAVERPFPECSGLKKEEKEKMSDRPRIILRKGEDRRVRSGHLWVFSNEIERPDNVPAGLVDVYGNGGAYLGTGMFNPHTLLAVRLLRHGRFQDFGEYLEKQIEEAIRLPVRQLREGDAAVRLIHSEGDGLPGLIVDRFSHWLSIQITTRLMEEYRKTILDILNRMLAPQGIRTDNALPARLTEGLSTDQDEFWGDVPETLTVPVGGAMMRFPFRAGQKTGLFLDQKDNVRALAKYFSGQRLLDAFSYVGGWSVGAALANAASVVGLDNSINALECYEENLSPFASRISVSTIRADFFDWATKALHKREEFDVVVLDPPAFIKSRKKKEEGLKGYYTANELAASLVRPGGILVSCSCSALLEWEDLFGILRNVLRKKKKTARLIYQGRAAADHPRVLAMPETDYLKCVALVL</sequence>
<dbReference type="KEGG" id="lfp:Y981_04695"/>
<evidence type="ECO:0000259" key="7">
    <source>
        <dbReference type="Pfam" id="PF10672"/>
    </source>
</evidence>
<dbReference type="Gene3D" id="3.40.50.150">
    <property type="entry name" value="Vaccinia Virus protein VP39"/>
    <property type="match status" value="1"/>
</dbReference>
<comment type="subcellular location">
    <subcellularLocation>
        <location evidence="1">Cytoplasm</location>
    </subcellularLocation>
</comment>
<dbReference type="GO" id="GO:0005737">
    <property type="term" value="C:cytoplasm"/>
    <property type="evidence" value="ECO:0007669"/>
    <property type="project" value="UniProtKB-SubCell"/>
</dbReference>
<dbReference type="SUPFAM" id="SSF53335">
    <property type="entry name" value="S-adenosyl-L-methionine-dependent methyltransferases"/>
    <property type="match status" value="1"/>
</dbReference>
<keyword evidence="10" id="KW-1185">Reference proteome</keyword>
<dbReference type="GO" id="GO:0008168">
    <property type="term" value="F:methyltransferase activity"/>
    <property type="evidence" value="ECO:0007669"/>
    <property type="project" value="UniProtKB-KW"/>
</dbReference>
<dbReference type="Pfam" id="PF17785">
    <property type="entry name" value="PUA_3"/>
    <property type="match status" value="1"/>
</dbReference>
<organism evidence="9 10">
    <name type="scientific">Leptospirillum ferriphilum YSK</name>
    <dbReference type="NCBI Taxonomy" id="1441628"/>
    <lineage>
        <taxon>Bacteria</taxon>
        <taxon>Pseudomonadati</taxon>
        <taxon>Nitrospirota</taxon>
        <taxon>Nitrospiria</taxon>
        <taxon>Nitrospirales</taxon>
        <taxon>Nitrospiraceae</taxon>
        <taxon>Leptospirillum</taxon>
    </lineage>
</organism>
<feature type="domain" description="RlmI-like PUA" evidence="8">
    <location>
        <begin position="73"/>
        <end position="132"/>
    </location>
</feature>
<dbReference type="Gene3D" id="2.30.130.10">
    <property type="entry name" value="PUA domain"/>
    <property type="match status" value="1"/>
</dbReference>
<protein>
    <submittedName>
        <fullName evidence="9">SAM-dependent methyltransferase</fullName>
    </submittedName>
</protein>
<feature type="domain" description="S-adenosylmethionine-dependent methyltransferase" evidence="7">
    <location>
        <begin position="240"/>
        <end position="401"/>
    </location>
</feature>
<dbReference type="InterPro" id="IPR015947">
    <property type="entry name" value="PUA-like_sf"/>
</dbReference>
<evidence type="ECO:0000256" key="3">
    <source>
        <dbReference type="ARBA" id="ARBA00022603"/>
    </source>
</evidence>
<dbReference type="EMBL" id="CP007243">
    <property type="protein sequence ID" value="AIA30319.1"/>
    <property type="molecule type" value="Genomic_DNA"/>
</dbReference>
<reference evidence="9 10" key="2">
    <citation type="journal article" date="2015" name="Biomed. Res. Int.">
        <title>Effects of Arsenite Resistance on the Growth and Functional Gene Expression of Leptospirillum ferriphilum and Acidithiobacillus thiooxidans in Pure Culture and Coculture.</title>
        <authorList>
            <person name="Jiang H."/>
            <person name="Liang Y."/>
            <person name="Yin H."/>
            <person name="Xiao Y."/>
            <person name="Guo X."/>
            <person name="Xu Y."/>
            <person name="Hu Q."/>
            <person name="Liu H."/>
            <person name="Liu X."/>
        </authorList>
    </citation>
    <scope>NUCLEOTIDE SEQUENCE [LARGE SCALE GENOMIC DNA]</scope>
    <source>
        <strain evidence="9 10">YSK</strain>
    </source>
</reference>
<dbReference type="HOGENOM" id="CLU_014042_0_0_0"/>
<dbReference type="Gene3D" id="3.30.750.80">
    <property type="entry name" value="RNA methyltransferase domain (HRMD) like"/>
    <property type="match status" value="1"/>
</dbReference>
<keyword evidence="2" id="KW-0963">Cytoplasm</keyword>
<reference evidence="10" key="1">
    <citation type="submission" date="2014-02" db="EMBL/GenBank/DDBJ databases">
        <title>Complete genome sequence and comparative genomic analysis of the nitrogen-fixing bacterium Leptospirillum ferriphilum YSK.</title>
        <authorList>
            <person name="Guo X."/>
            <person name="Yin H."/>
            <person name="Liang Y."/>
            <person name="Hu Q."/>
            <person name="Ma L."/>
            <person name="Xiao Y."/>
            <person name="Zhang X."/>
            <person name="Qiu G."/>
            <person name="Liu X."/>
        </authorList>
    </citation>
    <scope>NUCLEOTIDE SEQUENCE [LARGE SCALE GENOMIC DNA]</scope>
    <source>
        <strain evidence="10">YSK</strain>
    </source>
</reference>
<dbReference type="CDD" id="cd02440">
    <property type="entry name" value="AdoMet_MTases"/>
    <property type="match status" value="1"/>
</dbReference>
<evidence type="ECO:0000256" key="1">
    <source>
        <dbReference type="ARBA" id="ARBA00004496"/>
    </source>
</evidence>
<dbReference type="InterPro" id="IPR036974">
    <property type="entry name" value="PUA_sf"/>
</dbReference>
<dbReference type="GO" id="GO:0032259">
    <property type="term" value="P:methylation"/>
    <property type="evidence" value="ECO:0007669"/>
    <property type="project" value="UniProtKB-KW"/>
</dbReference>
<evidence type="ECO:0000259" key="8">
    <source>
        <dbReference type="Pfam" id="PF17785"/>
    </source>
</evidence>
<comment type="similarity">
    <text evidence="6">Belongs to the methyltransferase superfamily. RlmI family.</text>
</comment>
<dbReference type="GO" id="GO:0003723">
    <property type="term" value="F:RNA binding"/>
    <property type="evidence" value="ECO:0007669"/>
    <property type="project" value="InterPro"/>
</dbReference>
<dbReference type="Pfam" id="PF10672">
    <property type="entry name" value="Methyltrans_SAM"/>
    <property type="match status" value="1"/>
</dbReference>
<dbReference type="InterPro" id="IPR029063">
    <property type="entry name" value="SAM-dependent_MTases_sf"/>
</dbReference>
<dbReference type="InterPro" id="IPR041532">
    <property type="entry name" value="RlmI-like_PUA"/>
</dbReference>
<proteinExistence type="inferred from homology"/>
<name>A0A059XP54_9BACT</name>
<evidence type="ECO:0000256" key="5">
    <source>
        <dbReference type="ARBA" id="ARBA00022691"/>
    </source>
</evidence>